<accession>A0ABR1M360</accession>
<dbReference type="RefSeq" id="XP_066658317.1">
    <property type="nucleotide sequence ID" value="XM_066794386.1"/>
</dbReference>
<dbReference type="Proteomes" id="UP001360953">
    <property type="component" value="Unassembled WGS sequence"/>
</dbReference>
<sequence>MSVCRDLNQRYLWVDRFCIVQDDVGIHGQKQAQIESMGRIYQHAVVTIAAATGSDAHHGLEGPLPGHFCRGLHAWEESKWATRGWTYQEAVLSRRLIVFSGPHELLEHRKFMDHDSLPKSFGKGYGDAIQDYTKRDLGDQKDAVIAFAGACSYLFGAHRFCLPISGFDEAMAWVTMFDKRERRLSEGVPTFPTWSWVSIKGKASLIHHFCVISVASWAFVEEVAPGNLTITHPRAGPRPKPQSRTFKGEHGKHDMFLAIFAAKSGLMFTEPPEIWQMEHIFESFCFAFEKERGFKTTWPSYEKFWEACRGINVSEPELPLFFDEFSKQKRELANTPGRVLALSQKTSLTTFPSSEKPGERSDYIIYHAAQPVGFGYFDDLGCRQQEMLKERQFLALSITRIAYLAEHFAYSSVLDGIFGEEWCVFHSGNPSNPETEPIIVMVIEETQEKGVFRRIGLGIIVLGEWIKVNRKQCSIVLE</sequence>
<protein>
    <recommendedName>
        <fullName evidence="1">Heterokaryon incompatibility domain-containing protein</fullName>
    </recommendedName>
</protein>
<evidence type="ECO:0000313" key="3">
    <source>
        <dbReference type="Proteomes" id="UP001360953"/>
    </source>
</evidence>
<organism evidence="2 3">
    <name type="scientific">Phyllosticta citribraziliensis</name>
    <dbReference type="NCBI Taxonomy" id="989973"/>
    <lineage>
        <taxon>Eukaryota</taxon>
        <taxon>Fungi</taxon>
        <taxon>Dikarya</taxon>
        <taxon>Ascomycota</taxon>
        <taxon>Pezizomycotina</taxon>
        <taxon>Dothideomycetes</taxon>
        <taxon>Dothideomycetes incertae sedis</taxon>
        <taxon>Botryosphaeriales</taxon>
        <taxon>Phyllostictaceae</taxon>
        <taxon>Phyllosticta</taxon>
    </lineage>
</organism>
<proteinExistence type="predicted"/>
<dbReference type="InterPro" id="IPR010730">
    <property type="entry name" value="HET"/>
</dbReference>
<keyword evidence="3" id="KW-1185">Reference proteome</keyword>
<feature type="domain" description="Heterokaryon incompatibility" evidence="1">
    <location>
        <begin position="1"/>
        <end position="61"/>
    </location>
</feature>
<evidence type="ECO:0000313" key="2">
    <source>
        <dbReference type="EMBL" id="KAK7542024.1"/>
    </source>
</evidence>
<name>A0ABR1M360_9PEZI</name>
<dbReference type="PANTHER" id="PTHR33112">
    <property type="entry name" value="DOMAIN PROTEIN, PUTATIVE-RELATED"/>
    <property type="match status" value="1"/>
</dbReference>
<evidence type="ECO:0000259" key="1">
    <source>
        <dbReference type="Pfam" id="PF06985"/>
    </source>
</evidence>
<dbReference type="PANTHER" id="PTHR33112:SF1">
    <property type="entry name" value="HETEROKARYON INCOMPATIBILITY DOMAIN-CONTAINING PROTEIN"/>
    <property type="match status" value="1"/>
</dbReference>
<reference evidence="2 3" key="1">
    <citation type="submission" date="2024-04" db="EMBL/GenBank/DDBJ databases">
        <title>Phyllosticta paracitricarpa is synonymous to the EU quarantine fungus P. citricarpa based on phylogenomic analyses.</title>
        <authorList>
            <consortium name="Lawrence Berkeley National Laboratory"/>
            <person name="Van ingen-buijs V.A."/>
            <person name="Van westerhoven A.C."/>
            <person name="Haridas S."/>
            <person name="Skiadas P."/>
            <person name="Martin F."/>
            <person name="Groenewald J.Z."/>
            <person name="Crous P.W."/>
            <person name="Seidl M.F."/>
        </authorList>
    </citation>
    <scope>NUCLEOTIDE SEQUENCE [LARGE SCALE GENOMIC DNA]</scope>
    <source>
        <strain evidence="2 3">CPC 17464</strain>
    </source>
</reference>
<dbReference type="GeneID" id="92027292"/>
<comment type="caution">
    <text evidence="2">The sequence shown here is derived from an EMBL/GenBank/DDBJ whole genome shotgun (WGS) entry which is preliminary data.</text>
</comment>
<gene>
    <name evidence="2" type="ORF">J3D65DRAFT_196263</name>
</gene>
<dbReference type="Pfam" id="PF06985">
    <property type="entry name" value="HET"/>
    <property type="match status" value="1"/>
</dbReference>
<dbReference type="EMBL" id="JBBPEH010000002">
    <property type="protein sequence ID" value="KAK7542024.1"/>
    <property type="molecule type" value="Genomic_DNA"/>
</dbReference>